<protein>
    <submittedName>
        <fullName evidence="1">Uncharacterized protein</fullName>
    </submittedName>
</protein>
<accession>A0A7C9ILQ9</accession>
<keyword evidence="2" id="KW-1185">Reference proteome</keyword>
<proteinExistence type="predicted"/>
<dbReference type="RefSeq" id="WP_160961341.1">
    <property type="nucleotide sequence ID" value="NZ_WVUD01000020.1"/>
</dbReference>
<dbReference type="OrthoDB" id="5421736at2"/>
<sequence length="69" mass="7472">MTTRLATFEATCPSCGQTVTVTAAETDIRGASVAVAEKCQRCLSQFEAITDLDCLEWDEQCKIEVGRLG</sequence>
<dbReference type="EMBL" id="WVUD01000020">
    <property type="protein sequence ID" value="MYL83825.1"/>
    <property type="molecule type" value="Genomic_DNA"/>
</dbReference>
<evidence type="ECO:0000313" key="1">
    <source>
        <dbReference type="EMBL" id="MYL83825.1"/>
    </source>
</evidence>
<name>A0A7C9ILQ9_9BACT</name>
<evidence type="ECO:0000313" key="2">
    <source>
        <dbReference type="Proteomes" id="UP000482487"/>
    </source>
</evidence>
<reference evidence="1 2" key="1">
    <citation type="submission" date="2020-01" db="EMBL/GenBank/DDBJ databases">
        <title>Genome sequence of Desulfovibrio aerotolerans DSM 16695(T).</title>
        <authorList>
            <person name="Karnachuk O."/>
            <person name="Avakyan M."/>
            <person name="Mardanov A."/>
            <person name="Kadnikov V."/>
            <person name="Ravin N."/>
        </authorList>
    </citation>
    <scope>NUCLEOTIDE SEQUENCE [LARGE SCALE GENOMIC DNA]</scope>
    <source>
        <strain evidence="1 2">DSM 16695</strain>
    </source>
</reference>
<comment type="caution">
    <text evidence="1">The sequence shown here is derived from an EMBL/GenBank/DDBJ whole genome shotgun (WGS) entry which is preliminary data.</text>
</comment>
<gene>
    <name evidence="1" type="ORF">GTA51_11865</name>
</gene>
<dbReference type="Proteomes" id="UP000482487">
    <property type="component" value="Unassembled WGS sequence"/>
</dbReference>
<dbReference type="AlphaFoldDB" id="A0A7C9ILQ9"/>
<organism evidence="1 2">
    <name type="scientific">Solidesulfovibrio aerotolerans</name>
    <dbReference type="NCBI Taxonomy" id="295255"/>
    <lineage>
        <taxon>Bacteria</taxon>
        <taxon>Pseudomonadati</taxon>
        <taxon>Thermodesulfobacteriota</taxon>
        <taxon>Desulfovibrionia</taxon>
        <taxon>Desulfovibrionales</taxon>
        <taxon>Desulfovibrionaceae</taxon>
        <taxon>Solidesulfovibrio</taxon>
    </lineage>
</organism>